<dbReference type="Proteomes" id="UP000515960">
    <property type="component" value="Chromosome"/>
</dbReference>
<evidence type="ECO:0000256" key="1">
    <source>
        <dbReference type="SAM" id="Phobius"/>
    </source>
</evidence>
<feature type="transmembrane region" description="Helical" evidence="1">
    <location>
        <begin position="267"/>
        <end position="288"/>
    </location>
</feature>
<dbReference type="Pfam" id="PF11193">
    <property type="entry name" value="DUF2812"/>
    <property type="match status" value="1"/>
</dbReference>
<sequence length="469" mass="54495">MRSKKRRVESFLFYQYTDIERHLTRMAERGWQLEAITSFGWRYRRAEPKRLTYSVTYFADASEFDPEPTEDQQVYLDYCAQAGWRFVAQWAQMQIFCSEEEHPVPIETDEQEKFRAICRSMKKNYLPGNLLLLGCCLLQMFTQSQLFFDNPIMSLATSTTLTNFAVWLLLAIHLGGSLFLYWRWKRRTAAAVAQGGPCTASTSKWPQWSGRVAVILLVLSQAQYFFLQNNGRTGWVYLIYGLFFMLAILLPVLGVKQLCKKLKADRITNVVFTTLAAIVVSILATMVLTKVVFWSIDHGVLEESQPETVTVTTDRGQTYMVDVYHDDLPLTIEDLQDEGFDQYSYARDHQESIFLRREAGLQTPYLYPGDAPELYYARLTPKLPLVYRFCRWELTRPFASIGVDYEMTPIDPAPWRAEAAYQKRALNPYHDDLFEGYYVLCYENMLLSLRTDLPLTEEQIAVIVDRLVQ</sequence>
<keyword evidence="1" id="KW-1133">Transmembrane helix</keyword>
<dbReference type="EMBL" id="CP060490">
    <property type="protein sequence ID" value="QNL43285.1"/>
    <property type="molecule type" value="Genomic_DNA"/>
</dbReference>
<dbReference type="RefSeq" id="WP_187331876.1">
    <property type="nucleotide sequence ID" value="NZ_CP060490.1"/>
</dbReference>
<name>A0A7G9B154_9FIRM</name>
<keyword evidence="1" id="KW-0812">Transmembrane</keyword>
<evidence type="ECO:0000313" key="3">
    <source>
        <dbReference type="Proteomes" id="UP000515960"/>
    </source>
</evidence>
<evidence type="ECO:0000313" key="2">
    <source>
        <dbReference type="EMBL" id="QNL43285.1"/>
    </source>
</evidence>
<feature type="transmembrane region" description="Helical" evidence="1">
    <location>
        <begin position="164"/>
        <end position="182"/>
    </location>
</feature>
<gene>
    <name evidence="2" type="ORF">H8790_07160</name>
</gene>
<dbReference type="KEGG" id="ohi:H8790_07160"/>
<proteinExistence type="predicted"/>
<reference evidence="2 3" key="1">
    <citation type="submission" date="2020-08" db="EMBL/GenBank/DDBJ databases">
        <authorList>
            <person name="Liu C."/>
            <person name="Sun Q."/>
        </authorList>
    </citation>
    <scope>NUCLEOTIDE SEQUENCE [LARGE SCALE GENOMIC DNA]</scope>
    <source>
        <strain evidence="2 3">NSJ-62</strain>
    </source>
</reference>
<keyword evidence="3" id="KW-1185">Reference proteome</keyword>
<dbReference type="AlphaFoldDB" id="A0A7G9B154"/>
<feature type="transmembrane region" description="Helical" evidence="1">
    <location>
        <begin position="233"/>
        <end position="255"/>
    </location>
</feature>
<dbReference type="InterPro" id="IPR021359">
    <property type="entry name" value="DUF2812"/>
</dbReference>
<keyword evidence="1" id="KW-0472">Membrane</keyword>
<feature type="transmembrane region" description="Helical" evidence="1">
    <location>
        <begin position="125"/>
        <end position="144"/>
    </location>
</feature>
<accession>A0A7G9B154</accession>
<organism evidence="2 3">
    <name type="scientific">Oscillibacter hominis</name>
    <dbReference type="NCBI Taxonomy" id="2763056"/>
    <lineage>
        <taxon>Bacteria</taxon>
        <taxon>Bacillati</taxon>
        <taxon>Bacillota</taxon>
        <taxon>Clostridia</taxon>
        <taxon>Eubacteriales</taxon>
        <taxon>Oscillospiraceae</taxon>
        <taxon>Oscillibacter</taxon>
    </lineage>
</organism>
<feature type="transmembrane region" description="Helical" evidence="1">
    <location>
        <begin position="208"/>
        <end position="227"/>
    </location>
</feature>
<protein>
    <submittedName>
        <fullName evidence="2">DUF2812 domain-containing protein</fullName>
    </submittedName>
</protein>